<sequence>MVEAQHVASTMKLVDDAAEQDLLEALLEEGKPPLPPEAAGLDYLLATPFRYDPPRPGSRFRAATDPGVFYAAQHVRTACAELAYWRWRFLIDAVDLERLEPVAHTAFRVRIATKAVDLRRPPFDRDAAAWTDPLDYRATQAFAAVARQAGIGAIVYRSVRDPRPAWCVALLTPTGFAAPRPEPRRQTWWIAVQRDAVVCRREDEVLEFAAGDWASGGLAE</sequence>
<evidence type="ECO:0000313" key="3">
    <source>
        <dbReference type="Proteomes" id="UP000603602"/>
    </source>
</evidence>
<dbReference type="SMART" id="SM00953">
    <property type="entry name" value="RES"/>
    <property type="match status" value="1"/>
</dbReference>
<dbReference type="Pfam" id="PF08808">
    <property type="entry name" value="RES"/>
    <property type="match status" value="1"/>
</dbReference>
<keyword evidence="3" id="KW-1185">Reference proteome</keyword>
<reference evidence="3" key="1">
    <citation type="submission" date="2023-07" db="EMBL/GenBank/DDBJ databases">
        <title>Thauera sp. CAU 1555 isolated from sand of Yaerae Beach.</title>
        <authorList>
            <person name="Kim W."/>
        </authorList>
    </citation>
    <scope>NUCLEOTIDE SEQUENCE [LARGE SCALE GENOMIC DNA]</scope>
    <source>
        <strain evidence="3">CAU 1555</strain>
    </source>
</reference>
<protein>
    <submittedName>
        <fullName evidence="2">RES family NAD+ phosphorylase</fullName>
    </submittedName>
</protein>
<comment type="caution">
    <text evidence="2">The sequence shown here is derived from an EMBL/GenBank/DDBJ whole genome shotgun (WGS) entry which is preliminary data.</text>
</comment>
<dbReference type="Proteomes" id="UP000603602">
    <property type="component" value="Unassembled WGS sequence"/>
</dbReference>
<dbReference type="InterPro" id="IPR014914">
    <property type="entry name" value="RES_dom"/>
</dbReference>
<proteinExistence type="predicted"/>
<gene>
    <name evidence="2" type="ORF">IFO67_13080</name>
</gene>
<evidence type="ECO:0000313" key="2">
    <source>
        <dbReference type="EMBL" id="MBD8503822.1"/>
    </source>
</evidence>
<evidence type="ECO:0000259" key="1">
    <source>
        <dbReference type="SMART" id="SM00953"/>
    </source>
</evidence>
<name>A0ABR9BBV6_9RHOO</name>
<dbReference type="EMBL" id="JACYTO010000002">
    <property type="protein sequence ID" value="MBD8503822.1"/>
    <property type="molecule type" value="Genomic_DNA"/>
</dbReference>
<feature type="domain" description="RES" evidence="1">
    <location>
        <begin position="48"/>
        <end position="182"/>
    </location>
</feature>
<organism evidence="2 3">
    <name type="scientific">Thauera sedimentorum</name>
    <dbReference type="NCBI Taxonomy" id="2767595"/>
    <lineage>
        <taxon>Bacteria</taxon>
        <taxon>Pseudomonadati</taxon>
        <taxon>Pseudomonadota</taxon>
        <taxon>Betaproteobacteria</taxon>
        <taxon>Rhodocyclales</taxon>
        <taxon>Zoogloeaceae</taxon>
        <taxon>Thauera</taxon>
    </lineage>
</organism>
<accession>A0ABR9BBV6</accession>